<evidence type="ECO:0000256" key="2">
    <source>
        <dbReference type="ARBA" id="ARBA00022737"/>
    </source>
</evidence>
<evidence type="ECO:0000256" key="1">
    <source>
        <dbReference type="ARBA" id="ARBA00006192"/>
    </source>
</evidence>
<dbReference type="PANTHER" id="PTHR47447:SF17">
    <property type="entry name" value="OS12G0638900 PROTEIN"/>
    <property type="match status" value="1"/>
</dbReference>
<dbReference type="InterPro" id="IPR011990">
    <property type="entry name" value="TPR-like_helical_dom_sf"/>
</dbReference>
<dbReference type="Pfam" id="PF13812">
    <property type="entry name" value="PPR_3"/>
    <property type="match status" value="1"/>
</dbReference>
<dbReference type="PROSITE" id="PS51375">
    <property type="entry name" value="PPR"/>
    <property type="match status" value="1"/>
</dbReference>
<proteinExistence type="inferred from homology"/>
<sequence length="912" mass="100407">MLRLGALVRASQTAQRVCRRQYQCAFKNLWKTQPHTFTRSQSRSVSTSAEKKAVVTDTPAFAPGEQVDKAIFRLRRKLRRFVLHPRTEGKLEAIWTLYSGIKRSTPWRINDEELAQFLRAILRVGVGMAWYRRAEDLAAESELGSASTMALLRVHAKYGDTHKFEIRAREAKRVLGEDWAAAHSDFVETRAIAYARADLPAQAQAILDKASDGSSRCLALVELLMAWARARKVDQAWAALSQLQALGCELQMRGWNALLHMHAVDERYKMELVEEVYRRMIQAGGVADQATFNILMHAALVRGWQARWQHWHRRMEAAGFAADAYTHTALAAALIDAGRWAEAARVIRHMRSTGIAPTPATAVAAMQMQRRRSRAVVVMARFRQAVSRGSVIEPHDFTQVAGEALADPKEWVAEIALLIRCLEEGRVAASPAVDALATHLPGLSAEAMANRPLLYALCNDPVKASRALVAGLSALDSMGTSLVVGERRKSYADTLNAVVRSLLRCGSLRQAEQLVHAAHRAQIDTEPVLETSDALATMVSDFVSAGRLGDAAPHAARLERLVETAPSVRAFSALLRYASANSDASAVESTWRRMGAAGVGADAGCHRTRIACYAGVGDLLSTRRAYSDMLDDGYAPHAAAVAAVVRCCVRMSHIGLAVTVVRHAERHSCAVSTGTYNMIMSRCVPIPMHHRRIDRMFAGMLTTPDDVLCRDADDVTRDVERLRATFADLRRVPARGPRHLDGWLMTDDFGTERTRRALVAWLTSAAVYPAALTLADPGVRKVGASETPAPVAPAALPVLLSPPPNATTFIIVMRYYGQNHRWEGVLRAWDALAEFNCRVSTLAAKHPFAERHRVTPFSRMVGWVARALVETGRPEEARGLWGRAASDGTLSDNARALGMDHMLGRLKLQELK</sequence>
<comment type="similarity">
    <text evidence="1">Belongs to the CCM1 family.</text>
</comment>
<organism evidence="6 7">
    <name type="scientific">Coemansia aciculifera</name>
    <dbReference type="NCBI Taxonomy" id="417176"/>
    <lineage>
        <taxon>Eukaryota</taxon>
        <taxon>Fungi</taxon>
        <taxon>Fungi incertae sedis</taxon>
        <taxon>Zoopagomycota</taxon>
        <taxon>Kickxellomycotina</taxon>
        <taxon>Kickxellomycetes</taxon>
        <taxon>Kickxellales</taxon>
        <taxon>Kickxellaceae</taxon>
        <taxon>Coemansia</taxon>
    </lineage>
</organism>
<dbReference type="NCBIfam" id="TIGR00756">
    <property type="entry name" value="PPR"/>
    <property type="match status" value="1"/>
</dbReference>
<protein>
    <recommendedName>
        <fullName evidence="8">Pentacotripeptide-repeat region of PRORP domain-containing protein</fullName>
    </recommendedName>
</protein>
<comment type="caution">
    <text evidence="6">The sequence shown here is derived from an EMBL/GenBank/DDBJ whole genome shotgun (WGS) entry which is preliminary data.</text>
</comment>
<evidence type="ECO:0008006" key="8">
    <source>
        <dbReference type="Google" id="ProtNLM"/>
    </source>
</evidence>
<dbReference type="PANTHER" id="PTHR47447">
    <property type="entry name" value="OS03G0856100 PROTEIN"/>
    <property type="match status" value="1"/>
</dbReference>
<comment type="subunit">
    <text evidence="4">Binds to mitochondrial small subunit 15S rRNA.</text>
</comment>
<evidence type="ECO:0000313" key="7">
    <source>
        <dbReference type="Proteomes" id="UP001140074"/>
    </source>
</evidence>
<dbReference type="Proteomes" id="UP001140074">
    <property type="component" value="Unassembled WGS sequence"/>
</dbReference>
<keyword evidence="7" id="KW-1185">Reference proteome</keyword>
<name>A0A9W8M5A4_9FUNG</name>
<evidence type="ECO:0000256" key="5">
    <source>
        <dbReference type="PROSITE-ProRule" id="PRU00708"/>
    </source>
</evidence>
<dbReference type="InterPro" id="IPR002885">
    <property type="entry name" value="PPR_rpt"/>
</dbReference>
<dbReference type="AlphaFoldDB" id="A0A9W8M5A4"/>
<gene>
    <name evidence="6" type="ORF">GGH94_003945</name>
</gene>
<evidence type="ECO:0000256" key="4">
    <source>
        <dbReference type="ARBA" id="ARBA00044511"/>
    </source>
</evidence>
<accession>A0A9W8M5A4</accession>
<feature type="repeat" description="PPR" evidence="5">
    <location>
        <begin position="323"/>
        <end position="357"/>
    </location>
</feature>
<keyword evidence="2" id="KW-0677">Repeat</keyword>
<evidence type="ECO:0000313" key="6">
    <source>
        <dbReference type="EMBL" id="KAJ2862935.1"/>
    </source>
</evidence>
<dbReference type="Gene3D" id="1.25.40.10">
    <property type="entry name" value="Tetratricopeptide repeat domain"/>
    <property type="match status" value="2"/>
</dbReference>
<reference evidence="6" key="1">
    <citation type="submission" date="2022-07" db="EMBL/GenBank/DDBJ databases">
        <title>Phylogenomic reconstructions and comparative analyses of Kickxellomycotina fungi.</title>
        <authorList>
            <person name="Reynolds N.K."/>
            <person name="Stajich J.E."/>
            <person name="Barry K."/>
            <person name="Grigoriev I.V."/>
            <person name="Crous P."/>
            <person name="Smith M.E."/>
        </authorList>
    </citation>
    <scope>NUCLEOTIDE SEQUENCE</scope>
    <source>
        <strain evidence="6">RSA 476</strain>
    </source>
</reference>
<evidence type="ECO:0000256" key="3">
    <source>
        <dbReference type="ARBA" id="ARBA00044493"/>
    </source>
</evidence>
<dbReference type="EMBL" id="JANBUY010000144">
    <property type="protein sequence ID" value="KAJ2862935.1"/>
    <property type="molecule type" value="Genomic_DNA"/>
</dbReference>
<comment type="function">
    <text evidence="3">Regulates mitochondrial small subunit maturation by controlling 15S rRNA 5'-end processing. Localizes to the 5' precursor of the 15S rRNA in a position that is subsequently occupied by mS47 in the mature yeast mtSSU. Uses structure and sequence-specific RNA recognition, binding to a single-stranded region of the precursor and specifically recognizing bases -6 to -1. The exchange of Ccm1 for mS47 is coupled to the irreversible removal of precursor rRNA that is accompanied by conformational changes of the mitoribosomal proteins uS5m and mS26. These conformational changes signal completion of 5'-end rRNA processing through protection of the mature 5'-end of the 15S rRNA and stabilization of mS47. The removal of the 5' precursor together with the dissociation of Ccm1 may be catalyzed by the 5'-3' exoribonuclease Pet127. Involved in the specific removal of group I introns in mitochondrial encoded transcripts.</text>
</comment>